<feature type="compositionally biased region" description="Polar residues" evidence="1">
    <location>
        <begin position="47"/>
        <end position="58"/>
    </location>
</feature>
<gene>
    <name evidence="2" type="ORF">DM02DRAFT_700343</name>
</gene>
<organism evidence="2 3">
    <name type="scientific">Periconia macrospinosa</name>
    <dbReference type="NCBI Taxonomy" id="97972"/>
    <lineage>
        <taxon>Eukaryota</taxon>
        <taxon>Fungi</taxon>
        <taxon>Dikarya</taxon>
        <taxon>Ascomycota</taxon>
        <taxon>Pezizomycotina</taxon>
        <taxon>Dothideomycetes</taxon>
        <taxon>Pleosporomycetidae</taxon>
        <taxon>Pleosporales</taxon>
        <taxon>Massarineae</taxon>
        <taxon>Periconiaceae</taxon>
        <taxon>Periconia</taxon>
    </lineage>
</organism>
<sequence length="229" mass="25845">MSTQILIYAITELARKKRTRTGRRQCRAENPRPYSYSQGVPFPAHPQSANRSHTNRTTSWHPVTARVQPGLRPHRHRIHKASCTTTSATGSHCTEQPVKTTRMLLAEEPHRLILRDPKPDAGNVVNYANHVELRSEIQKKNIPVLKWLILAFRGANVVVERGRADVDLAIEFPLRVDKSADLYEPQPQDCARRKTNLPRYQSQPCGRGLLPGVEVSVESHAVVPGHSRI</sequence>
<feature type="region of interest" description="Disordered" evidence="1">
    <location>
        <begin position="18"/>
        <end position="58"/>
    </location>
</feature>
<reference evidence="2 3" key="1">
    <citation type="journal article" date="2018" name="Sci. Rep.">
        <title>Comparative genomics provides insights into the lifestyle and reveals functional heterogeneity of dark septate endophytic fungi.</title>
        <authorList>
            <person name="Knapp D.G."/>
            <person name="Nemeth J.B."/>
            <person name="Barry K."/>
            <person name="Hainaut M."/>
            <person name="Henrissat B."/>
            <person name="Johnson J."/>
            <person name="Kuo A."/>
            <person name="Lim J.H.P."/>
            <person name="Lipzen A."/>
            <person name="Nolan M."/>
            <person name="Ohm R.A."/>
            <person name="Tamas L."/>
            <person name="Grigoriev I.V."/>
            <person name="Spatafora J.W."/>
            <person name="Nagy L.G."/>
            <person name="Kovacs G.M."/>
        </authorList>
    </citation>
    <scope>NUCLEOTIDE SEQUENCE [LARGE SCALE GENOMIC DNA]</scope>
    <source>
        <strain evidence="2 3">DSE2036</strain>
    </source>
</reference>
<dbReference type="EMBL" id="KZ805698">
    <property type="protein sequence ID" value="PVH92278.1"/>
    <property type="molecule type" value="Genomic_DNA"/>
</dbReference>
<proteinExistence type="predicted"/>
<keyword evidence="3" id="KW-1185">Reference proteome</keyword>
<protein>
    <submittedName>
        <fullName evidence="2">Uncharacterized protein</fullName>
    </submittedName>
</protein>
<evidence type="ECO:0000313" key="3">
    <source>
        <dbReference type="Proteomes" id="UP000244855"/>
    </source>
</evidence>
<dbReference type="Proteomes" id="UP000244855">
    <property type="component" value="Unassembled WGS sequence"/>
</dbReference>
<dbReference type="AlphaFoldDB" id="A0A2V1D2M8"/>
<evidence type="ECO:0000256" key="1">
    <source>
        <dbReference type="SAM" id="MobiDB-lite"/>
    </source>
</evidence>
<name>A0A2V1D2M8_9PLEO</name>
<evidence type="ECO:0000313" key="2">
    <source>
        <dbReference type="EMBL" id="PVH92278.1"/>
    </source>
</evidence>
<accession>A0A2V1D2M8</accession>